<organism evidence="2 3">
    <name type="scientific">Aspergillus ruber (strain CBS 135680)</name>
    <dbReference type="NCBI Taxonomy" id="1388766"/>
    <lineage>
        <taxon>Eukaryota</taxon>
        <taxon>Fungi</taxon>
        <taxon>Dikarya</taxon>
        <taxon>Ascomycota</taxon>
        <taxon>Pezizomycotina</taxon>
        <taxon>Eurotiomycetes</taxon>
        <taxon>Eurotiomycetidae</taxon>
        <taxon>Eurotiales</taxon>
        <taxon>Aspergillaceae</taxon>
        <taxon>Aspergillus</taxon>
        <taxon>Aspergillus subgen. Aspergillus</taxon>
    </lineage>
</organism>
<keyword evidence="3" id="KW-1185">Reference proteome</keyword>
<dbReference type="PANTHER" id="PTHR42886">
    <property type="entry name" value="RE40534P-RELATED"/>
    <property type="match status" value="1"/>
</dbReference>
<dbReference type="STRING" id="1388766.A0A017SML1"/>
<dbReference type="GO" id="GO:0016787">
    <property type="term" value="F:hydrolase activity"/>
    <property type="evidence" value="ECO:0007669"/>
    <property type="project" value="UniProtKB-KW"/>
</dbReference>
<dbReference type="HOGENOM" id="CLU_034763_1_0_1"/>
<dbReference type="Gene3D" id="3.40.50.1820">
    <property type="entry name" value="alpha/beta hydrolase"/>
    <property type="match status" value="1"/>
</dbReference>
<dbReference type="Pfam" id="PF12697">
    <property type="entry name" value="Abhydrolase_6"/>
    <property type="match status" value="1"/>
</dbReference>
<dbReference type="InterPro" id="IPR000073">
    <property type="entry name" value="AB_hydrolase_1"/>
</dbReference>
<protein>
    <submittedName>
        <fullName evidence="2">Alpha/beta-hydrolase</fullName>
    </submittedName>
</protein>
<feature type="domain" description="AB hydrolase-1" evidence="1">
    <location>
        <begin position="94"/>
        <end position="357"/>
    </location>
</feature>
<proteinExistence type="predicted"/>
<dbReference type="AlphaFoldDB" id="A0A017SML1"/>
<keyword evidence="2" id="KW-0378">Hydrolase</keyword>
<dbReference type="GeneID" id="63698967"/>
<name>A0A017SML1_ASPRC</name>
<gene>
    <name evidence="2" type="ORF">EURHEDRAFT_449780</name>
</gene>
<dbReference type="Proteomes" id="UP000019804">
    <property type="component" value="Unassembled WGS sequence"/>
</dbReference>
<reference evidence="3" key="1">
    <citation type="journal article" date="2014" name="Nat. Commun.">
        <title>Genomic adaptations of the halophilic Dead Sea filamentous fungus Eurotium rubrum.</title>
        <authorList>
            <person name="Kis-Papo T."/>
            <person name="Weig A.R."/>
            <person name="Riley R."/>
            <person name="Persoh D."/>
            <person name="Salamov A."/>
            <person name="Sun H."/>
            <person name="Lipzen A."/>
            <person name="Wasser S.P."/>
            <person name="Rambold G."/>
            <person name="Grigoriev I.V."/>
            <person name="Nevo E."/>
        </authorList>
    </citation>
    <scope>NUCLEOTIDE SEQUENCE [LARGE SCALE GENOMIC DNA]</scope>
    <source>
        <strain evidence="3">CBS 135680</strain>
    </source>
</reference>
<accession>A0A017SML1</accession>
<sequence length="376" mass="40375">MLAGLALLAAEATAKTCFNSTVEIPITSRNGVFDNLSTPKTNFEAAAFAISATRQGANGTEQALTDYATISKTYKISTQYCMPDASSRDAPLQILTHGIGFDKTYWDLPYHDFNYSYIDNALSHGYHTLSYDRLGIGNSSHGDPKNEIQAFLEVSALAQITQMTRNGSFPGIRQKPQKVIHAGHSFGSGLTYALSAMYPSLTDGIVLTGFSFNMSFSSYFVAGANFHQANRVFSSKNTSSSYYPPGYLVSSNAVANEFLFFTPPYFDPKLLAFAEQNKKPVAIGELLTMGSVPMQSPFKGPVLIITGSNDVPFCGGDCLNTGGAAESIPAQGKVAFPSAKAFEAYIQPHTGHGLNLHYNATGAYEVIAGFLKSNGL</sequence>
<dbReference type="SUPFAM" id="SSF53474">
    <property type="entry name" value="alpha/beta-Hydrolases"/>
    <property type="match status" value="1"/>
</dbReference>
<dbReference type="PANTHER" id="PTHR42886:SF87">
    <property type="entry name" value="AB HYDROLASE-1 DOMAIN-CONTAINING PROTEIN"/>
    <property type="match status" value="1"/>
</dbReference>
<evidence type="ECO:0000259" key="1">
    <source>
        <dbReference type="Pfam" id="PF12697"/>
    </source>
</evidence>
<evidence type="ECO:0000313" key="2">
    <source>
        <dbReference type="EMBL" id="EYE98218.1"/>
    </source>
</evidence>
<evidence type="ECO:0000313" key="3">
    <source>
        <dbReference type="Proteomes" id="UP000019804"/>
    </source>
</evidence>
<dbReference type="InterPro" id="IPR029058">
    <property type="entry name" value="AB_hydrolase_fold"/>
</dbReference>
<dbReference type="OrthoDB" id="190201at2759"/>
<dbReference type="EMBL" id="KK088414">
    <property type="protein sequence ID" value="EYE98218.1"/>
    <property type="molecule type" value="Genomic_DNA"/>
</dbReference>
<dbReference type="RefSeq" id="XP_040641906.1">
    <property type="nucleotide sequence ID" value="XM_040783843.1"/>
</dbReference>